<dbReference type="CDD" id="cd05466">
    <property type="entry name" value="PBP2_LTTR_substrate"/>
    <property type="match status" value="1"/>
</dbReference>
<feature type="domain" description="HTH lysR-type" evidence="5">
    <location>
        <begin position="2"/>
        <end position="59"/>
    </location>
</feature>
<keyword evidence="4" id="KW-0804">Transcription</keyword>
<dbReference type="PANTHER" id="PTHR30126:SF99">
    <property type="entry name" value="TRANSCRIPTIONAL REGULATOR LYSR FAMILY"/>
    <property type="match status" value="1"/>
</dbReference>
<dbReference type="SUPFAM" id="SSF46785">
    <property type="entry name" value="Winged helix' DNA-binding domain"/>
    <property type="match status" value="1"/>
</dbReference>
<dbReference type="InterPro" id="IPR036390">
    <property type="entry name" value="WH_DNA-bd_sf"/>
</dbReference>
<sequence length="307" mass="33645">MINANWLESFITLTEEESFTKTAKRLNMTQPGVSQQIRKLEEQIGAPLLQRIGKGFLLTDAGEDLRVFGLRRREEEARLLETLGRDDPHSGTVGIAASGSFANLLYPALLPYLAQHPDLCLTLQAAPERSVIEAVAEGTLDLGVVNSDPEQKRLLAQKIGEEELCLITPSAAGPGTPGWMDLERLGFIDHPDGQAYAEQLMPGNYPAFEGAGSLRRRGFVNQINQIPASVAAGVGYTILPRSGILTFPRAEDLSIVDLTVPHRQALWLITRAGRKLPARCRWAEEEIRRLGAGLCLWVSSPETESVD</sequence>
<comment type="similarity">
    <text evidence="1">Belongs to the LysR transcriptional regulatory family.</text>
</comment>
<dbReference type="InterPro" id="IPR000847">
    <property type="entry name" value="LysR_HTH_N"/>
</dbReference>
<proteinExistence type="inferred from homology"/>
<evidence type="ECO:0000256" key="3">
    <source>
        <dbReference type="ARBA" id="ARBA00023125"/>
    </source>
</evidence>
<evidence type="ECO:0000313" key="7">
    <source>
        <dbReference type="Proteomes" id="UP000315252"/>
    </source>
</evidence>
<name>A0A545U2Y3_9PROT</name>
<dbReference type="RefSeq" id="WP_142895064.1">
    <property type="nucleotide sequence ID" value="NZ_ML660052.1"/>
</dbReference>
<dbReference type="Gene3D" id="1.10.10.10">
    <property type="entry name" value="Winged helix-like DNA-binding domain superfamily/Winged helix DNA-binding domain"/>
    <property type="match status" value="1"/>
</dbReference>
<dbReference type="GO" id="GO:0000976">
    <property type="term" value="F:transcription cis-regulatory region binding"/>
    <property type="evidence" value="ECO:0007669"/>
    <property type="project" value="TreeGrafter"/>
</dbReference>
<dbReference type="PRINTS" id="PR00039">
    <property type="entry name" value="HTHLYSR"/>
</dbReference>
<evidence type="ECO:0000256" key="4">
    <source>
        <dbReference type="ARBA" id="ARBA00023163"/>
    </source>
</evidence>
<evidence type="ECO:0000259" key="5">
    <source>
        <dbReference type="PROSITE" id="PS50931"/>
    </source>
</evidence>
<comment type="caution">
    <text evidence="6">The sequence shown here is derived from an EMBL/GenBank/DDBJ whole genome shotgun (WGS) entry which is preliminary data.</text>
</comment>
<dbReference type="AlphaFoldDB" id="A0A545U2Y3"/>
<reference evidence="6 7" key="1">
    <citation type="submission" date="2019-06" db="EMBL/GenBank/DDBJ databases">
        <title>Whole genome sequence for Rhodospirillaceae sp. R148.</title>
        <authorList>
            <person name="Wang G."/>
        </authorList>
    </citation>
    <scope>NUCLEOTIDE SEQUENCE [LARGE SCALE GENOMIC DNA]</scope>
    <source>
        <strain evidence="6 7">R148</strain>
    </source>
</reference>
<evidence type="ECO:0000256" key="1">
    <source>
        <dbReference type="ARBA" id="ARBA00009437"/>
    </source>
</evidence>
<keyword evidence="2" id="KW-0805">Transcription regulation</keyword>
<keyword evidence="3" id="KW-0238">DNA-binding</keyword>
<dbReference type="EMBL" id="VHSH01000001">
    <property type="protein sequence ID" value="TQV83829.1"/>
    <property type="molecule type" value="Genomic_DNA"/>
</dbReference>
<evidence type="ECO:0000313" key="6">
    <source>
        <dbReference type="EMBL" id="TQV83829.1"/>
    </source>
</evidence>
<dbReference type="PANTHER" id="PTHR30126">
    <property type="entry name" value="HTH-TYPE TRANSCRIPTIONAL REGULATOR"/>
    <property type="match status" value="1"/>
</dbReference>
<dbReference type="Proteomes" id="UP000315252">
    <property type="component" value="Unassembled WGS sequence"/>
</dbReference>
<organism evidence="6 7">
    <name type="scientific">Denitrobaculum tricleocarpae</name>
    <dbReference type="NCBI Taxonomy" id="2591009"/>
    <lineage>
        <taxon>Bacteria</taxon>
        <taxon>Pseudomonadati</taxon>
        <taxon>Pseudomonadota</taxon>
        <taxon>Alphaproteobacteria</taxon>
        <taxon>Rhodospirillales</taxon>
        <taxon>Rhodospirillaceae</taxon>
        <taxon>Denitrobaculum</taxon>
    </lineage>
</organism>
<protein>
    <submittedName>
        <fullName evidence="6">LysR family transcriptional regulator</fullName>
    </submittedName>
</protein>
<dbReference type="InterPro" id="IPR005119">
    <property type="entry name" value="LysR_subst-bd"/>
</dbReference>
<keyword evidence="7" id="KW-1185">Reference proteome</keyword>
<dbReference type="Pfam" id="PF03466">
    <property type="entry name" value="LysR_substrate"/>
    <property type="match status" value="1"/>
</dbReference>
<gene>
    <name evidence="6" type="ORF">FKG95_04415</name>
</gene>
<dbReference type="GO" id="GO:0003700">
    <property type="term" value="F:DNA-binding transcription factor activity"/>
    <property type="evidence" value="ECO:0007669"/>
    <property type="project" value="InterPro"/>
</dbReference>
<dbReference type="InterPro" id="IPR036388">
    <property type="entry name" value="WH-like_DNA-bd_sf"/>
</dbReference>
<dbReference type="PROSITE" id="PS50931">
    <property type="entry name" value="HTH_LYSR"/>
    <property type="match status" value="1"/>
</dbReference>
<evidence type="ECO:0000256" key="2">
    <source>
        <dbReference type="ARBA" id="ARBA00023015"/>
    </source>
</evidence>
<dbReference type="OrthoDB" id="7840053at2"/>
<dbReference type="SUPFAM" id="SSF53850">
    <property type="entry name" value="Periplasmic binding protein-like II"/>
    <property type="match status" value="1"/>
</dbReference>
<accession>A0A545U2Y3</accession>
<dbReference type="Pfam" id="PF00126">
    <property type="entry name" value="HTH_1"/>
    <property type="match status" value="1"/>
</dbReference>
<dbReference type="Gene3D" id="3.40.190.10">
    <property type="entry name" value="Periplasmic binding protein-like II"/>
    <property type="match status" value="2"/>
</dbReference>